<comment type="caution">
    <text evidence="3">The sequence shown here is derived from an EMBL/GenBank/DDBJ whole genome shotgun (WGS) entry which is preliminary data.</text>
</comment>
<dbReference type="EMBL" id="RCMG01000209">
    <property type="protein sequence ID" value="KAG2859652.1"/>
    <property type="molecule type" value="Genomic_DNA"/>
</dbReference>
<dbReference type="EMBL" id="RCML01000200">
    <property type="protein sequence ID" value="KAG2985992.1"/>
    <property type="molecule type" value="Genomic_DNA"/>
</dbReference>
<dbReference type="EMBL" id="RCMK01000198">
    <property type="protein sequence ID" value="KAG2944751.1"/>
    <property type="molecule type" value="Genomic_DNA"/>
</dbReference>
<dbReference type="Proteomes" id="UP000697107">
    <property type="component" value="Unassembled WGS sequence"/>
</dbReference>
<dbReference type="AlphaFoldDB" id="A0A8T1G3T3"/>
<dbReference type="Proteomes" id="UP000760860">
    <property type="component" value="Unassembled WGS sequence"/>
</dbReference>
<dbReference type="Proteomes" id="UP000736787">
    <property type="component" value="Unassembled WGS sequence"/>
</dbReference>
<reference evidence="3" key="1">
    <citation type="submission" date="2018-10" db="EMBL/GenBank/DDBJ databases">
        <title>Effector identification in a new, highly contiguous assembly of the strawberry crown rot pathogen Phytophthora cactorum.</title>
        <authorList>
            <person name="Armitage A.D."/>
            <person name="Nellist C.F."/>
            <person name="Bates H."/>
            <person name="Vickerstaff R.J."/>
            <person name="Harrison R.J."/>
        </authorList>
    </citation>
    <scope>NUCLEOTIDE SEQUENCE</scope>
    <source>
        <strain evidence="1">15-7</strain>
        <strain evidence="2">4040</strain>
        <strain evidence="3">P415</strain>
        <strain evidence="4">P421</strain>
    </source>
</reference>
<organism evidence="3 5">
    <name type="scientific">Phytophthora cactorum</name>
    <dbReference type="NCBI Taxonomy" id="29920"/>
    <lineage>
        <taxon>Eukaryota</taxon>
        <taxon>Sar</taxon>
        <taxon>Stramenopiles</taxon>
        <taxon>Oomycota</taxon>
        <taxon>Peronosporomycetes</taxon>
        <taxon>Peronosporales</taxon>
        <taxon>Peronosporaceae</taxon>
        <taxon>Phytophthora</taxon>
    </lineage>
</organism>
<protein>
    <submittedName>
        <fullName evidence="3">Uncharacterized protein</fullName>
    </submittedName>
</protein>
<proteinExistence type="predicted"/>
<dbReference type="Proteomes" id="UP000735874">
    <property type="component" value="Unassembled WGS sequence"/>
</dbReference>
<name>A0A8T1G3T3_9STRA</name>
<evidence type="ECO:0000313" key="4">
    <source>
        <dbReference type="EMBL" id="KAG3222688.1"/>
    </source>
</evidence>
<accession>A0A8T1G3T3</accession>
<evidence type="ECO:0000313" key="3">
    <source>
        <dbReference type="EMBL" id="KAG2985992.1"/>
    </source>
</evidence>
<dbReference type="EMBL" id="RCMV01000171">
    <property type="protein sequence ID" value="KAG3222688.1"/>
    <property type="molecule type" value="Genomic_DNA"/>
</dbReference>
<gene>
    <name evidence="1" type="ORF">PC113_g8762</name>
    <name evidence="2" type="ORF">PC117_g8940</name>
    <name evidence="3" type="ORF">PC118_g8055</name>
    <name evidence="4" type="ORF">PC129_g6587</name>
</gene>
<evidence type="ECO:0000313" key="1">
    <source>
        <dbReference type="EMBL" id="KAG2859652.1"/>
    </source>
</evidence>
<sequence length="47" mass="5178">MSDSPDVTTHTRMSTGRNVVQQALISASDGVRRPEYKNYHDIECPGG</sequence>
<evidence type="ECO:0000313" key="2">
    <source>
        <dbReference type="EMBL" id="KAG2944751.1"/>
    </source>
</evidence>
<evidence type="ECO:0000313" key="5">
    <source>
        <dbReference type="Proteomes" id="UP000697107"/>
    </source>
</evidence>